<keyword evidence="2 4" id="KW-0472">Membrane</keyword>
<dbReference type="EMBL" id="LWMH01000001">
    <property type="protein sequence ID" value="KZS45925.1"/>
    <property type="molecule type" value="Genomic_DNA"/>
</dbReference>
<gene>
    <name evidence="5" type="ORF">AWU65_08345</name>
</gene>
<comment type="caution">
    <text evidence="5">The sequence shown here is derived from an EMBL/GenBank/DDBJ whole genome shotgun (WGS) entry which is preliminary data.</text>
</comment>
<dbReference type="InterPro" id="IPR004995">
    <property type="entry name" value="Spore_Ger"/>
</dbReference>
<evidence type="ECO:0000313" key="6">
    <source>
        <dbReference type="Proteomes" id="UP000076796"/>
    </source>
</evidence>
<reference evidence="5" key="1">
    <citation type="journal article" date="2016" name="Genome Announc.">
        <title>Draft genomes of two strains of Paenibacillus glucanolyticus with capability to degrade lignocellulose.</title>
        <authorList>
            <person name="Mathews S.L."/>
            <person name="Pawlak J."/>
            <person name="Grunden A.M."/>
        </authorList>
    </citation>
    <scope>NUCLEOTIDE SEQUENCE [LARGE SCALE GENOMIC DNA]</scope>
    <source>
        <strain evidence="5">SLM1</strain>
    </source>
</reference>
<dbReference type="GeneID" id="97552682"/>
<protein>
    <submittedName>
        <fullName evidence="5">Spore gernimation protein GerA</fullName>
    </submittedName>
</protein>
<comment type="similarity">
    <text evidence="1">Belongs to the GerABKA family.</text>
</comment>
<evidence type="ECO:0000256" key="2">
    <source>
        <dbReference type="ARBA" id="ARBA00023136"/>
    </source>
</evidence>
<proteinExistence type="inferred from homology"/>
<feature type="transmembrane region" description="Helical" evidence="4">
    <location>
        <begin position="240"/>
        <end position="261"/>
    </location>
</feature>
<accession>A0A163IED1</accession>
<dbReference type="PANTHER" id="PTHR22550:SF5">
    <property type="entry name" value="LEUCINE ZIPPER PROTEIN 4"/>
    <property type="match status" value="1"/>
</dbReference>
<organism evidence="5 6">
    <name type="scientific">Paenibacillus glucanolyticus</name>
    <dbReference type="NCBI Taxonomy" id="59843"/>
    <lineage>
        <taxon>Bacteria</taxon>
        <taxon>Bacillati</taxon>
        <taxon>Bacillota</taxon>
        <taxon>Bacilli</taxon>
        <taxon>Bacillales</taxon>
        <taxon>Paenibacillaceae</taxon>
        <taxon>Paenibacillus</taxon>
    </lineage>
</organism>
<evidence type="ECO:0000256" key="4">
    <source>
        <dbReference type="SAM" id="Phobius"/>
    </source>
</evidence>
<dbReference type="STRING" id="59843.A3958_07875"/>
<evidence type="ECO:0000256" key="3">
    <source>
        <dbReference type="SAM" id="Coils"/>
    </source>
</evidence>
<sequence length="456" mass="51280">MSSETHKTHLNASHAKQWLQKQLHKVGDIEERELKNQEDHALLLYFKSMCDPVVVNEDLINRFYELNSLKIYEEFIRSFPSTIEPAEESELMRNMLRGCVVVFIQDRVLLFDAVLINAGDIQPASTENVIQGPDDSFTENIEVNLNLIRHRYQTANLKSEFMTVGKISQTRIIILYDVTKADESVLEELRKRLSELKSDIVQSASEIERHTMHPQLRLFPTLMLTERPDRTVMNISQGKVAVLVDSTGYAILLPAIFNDFFTAMDDKIQLPPIGWFLKGIRYIALFVTVLMPSLYVAFTSYNPEILKMQITLLIAGSRATVPYPSFFEVIFMLLAMEFLTEASVRLPKAIGQTACVVGGLILGTAATEAGLVSNIMIILVAAVAVTNFVIPINMMSSGIRVTKYIFILLATFFGLVGIVLGVVATIMYLTSLRSFGKPYLKMFAVEWSNKGDQQSG</sequence>
<dbReference type="OrthoDB" id="1726708at2"/>
<feature type="transmembrane region" description="Helical" evidence="4">
    <location>
        <begin position="282"/>
        <end position="301"/>
    </location>
</feature>
<evidence type="ECO:0000313" key="5">
    <source>
        <dbReference type="EMBL" id="KZS45925.1"/>
    </source>
</evidence>
<dbReference type="AlphaFoldDB" id="A0A163IED1"/>
<keyword evidence="4" id="KW-1133">Transmembrane helix</keyword>
<keyword evidence="6" id="KW-1185">Reference proteome</keyword>
<evidence type="ECO:0000256" key="1">
    <source>
        <dbReference type="ARBA" id="ARBA00005278"/>
    </source>
</evidence>
<dbReference type="Pfam" id="PF03323">
    <property type="entry name" value="GerA"/>
    <property type="match status" value="1"/>
</dbReference>
<dbReference type="RefSeq" id="WP_006207016.1">
    <property type="nucleotide sequence ID" value="NZ_CBCSBX010000013.1"/>
</dbReference>
<dbReference type="GO" id="GO:0016020">
    <property type="term" value="C:membrane"/>
    <property type="evidence" value="ECO:0007669"/>
    <property type="project" value="InterPro"/>
</dbReference>
<feature type="transmembrane region" description="Helical" evidence="4">
    <location>
        <begin position="321"/>
        <end position="339"/>
    </location>
</feature>
<dbReference type="GO" id="GO:0009847">
    <property type="term" value="P:spore germination"/>
    <property type="evidence" value="ECO:0007669"/>
    <property type="project" value="InterPro"/>
</dbReference>
<dbReference type="KEGG" id="pglu:A3958_07875"/>
<feature type="transmembrane region" description="Helical" evidence="4">
    <location>
        <begin position="371"/>
        <end position="392"/>
    </location>
</feature>
<keyword evidence="3" id="KW-0175">Coiled coil</keyword>
<keyword evidence="4" id="KW-0812">Transmembrane</keyword>
<dbReference type="Proteomes" id="UP000076796">
    <property type="component" value="Unassembled WGS sequence"/>
</dbReference>
<dbReference type="PIRSF" id="PIRSF005690">
    <property type="entry name" value="GerBA"/>
    <property type="match status" value="1"/>
</dbReference>
<feature type="coiled-coil region" evidence="3">
    <location>
        <begin position="179"/>
        <end position="206"/>
    </location>
</feature>
<name>A0A163IED1_9BACL</name>
<feature type="transmembrane region" description="Helical" evidence="4">
    <location>
        <begin position="404"/>
        <end position="429"/>
    </location>
</feature>
<dbReference type="PANTHER" id="PTHR22550">
    <property type="entry name" value="SPORE GERMINATION PROTEIN"/>
    <property type="match status" value="1"/>
</dbReference>
<dbReference type="InterPro" id="IPR050768">
    <property type="entry name" value="UPF0353/GerABKA_families"/>
</dbReference>